<keyword evidence="5 9" id="KW-0732">Signal</keyword>
<dbReference type="Pfam" id="PF01568">
    <property type="entry name" value="Molydop_binding"/>
    <property type="match status" value="1"/>
</dbReference>
<evidence type="ECO:0000313" key="11">
    <source>
        <dbReference type="EMBL" id="OLQ75573.1"/>
    </source>
</evidence>
<evidence type="ECO:0000256" key="1">
    <source>
        <dbReference type="ARBA" id="ARBA00010312"/>
    </source>
</evidence>
<feature type="chain" id="PRO_5011960483" evidence="9">
    <location>
        <begin position="22"/>
        <end position="853"/>
    </location>
</feature>
<keyword evidence="4" id="KW-0479">Metal-binding</keyword>
<dbReference type="Gene3D" id="2.40.40.20">
    <property type="match status" value="1"/>
</dbReference>
<comment type="caution">
    <text evidence="11">The sequence shown here is derived from an EMBL/GenBank/DDBJ whole genome shotgun (WGS) entry which is preliminary data.</text>
</comment>
<reference evidence="11 12" key="1">
    <citation type="submission" date="2016-09" db="EMBL/GenBank/DDBJ databases">
        <title>Photobacterium proteolyticum sp. nov. a protease producing bacterium isolated from ocean sediments of Laizhou Bay.</title>
        <authorList>
            <person name="Li Y."/>
        </authorList>
    </citation>
    <scope>NUCLEOTIDE SEQUENCE [LARGE SCALE GENOMIC DNA]</scope>
    <source>
        <strain evidence="11 12">13-12</strain>
    </source>
</reference>
<dbReference type="PANTHER" id="PTHR43742">
    <property type="entry name" value="TRIMETHYLAMINE-N-OXIDE REDUCTASE"/>
    <property type="match status" value="1"/>
</dbReference>
<evidence type="ECO:0000256" key="5">
    <source>
        <dbReference type="ARBA" id="ARBA00022729"/>
    </source>
</evidence>
<dbReference type="PANTHER" id="PTHR43742:SF9">
    <property type="entry name" value="TETRATHIONATE REDUCTASE SUBUNIT A"/>
    <property type="match status" value="1"/>
</dbReference>
<dbReference type="GO" id="GO:0046872">
    <property type="term" value="F:metal ion binding"/>
    <property type="evidence" value="ECO:0007669"/>
    <property type="project" value="UniProtKB-KW"/>
</dbReference>
<dbReference type="SUPFAM" id="SSF50692">
    <property type="entry name" value="ADC-like"/>
    <property type="match status" value="1"/>
</dbReference>
<feature type="domain" description="4Fe-4S Mo/W bis-MGD-type" evidence="10">
    <location>
        <begin position="36"/>
        <end position="93"/>
    </location>
</feature>
<sequence>MKGLAAAGVSAPIFGSFNLNAAKTQAGAKNWTPSPSDSIKSTCVHCVNFCGIDIQRSDGVIRAIYPDSARKEFYNHGICPKGASGLFNTYNPYRLKKPLKRTNKKKGLDVDPGWVEISWEEAFDTITKKMDKIRREDPAKLIWQHGHGKYLIGDKFPKAFAKAFGTPNLVHRTTTCEAARHVADELTWGYHGFLPDLKQTRLFVNFGGNYFEAEQFSRWFDHASLDAKENGMYSVVVEPRLSVCASKADKWIPVRPGKDIILILGIARELIANQFVDEEFLVQYTNAPILLGEQGEAIKNQNGDYLIWDTVSQSARPFSDDVTPALRGRFKHNDRQVITAFETFANGVSDITPQYVEEVADVPAKQVKQLAQLIGEKAMIGATVVVDGQRKRYRPVALHTFRGLSAKQYGVQNWRAALIIQMIIGSIDAVGGTQLHSAYKQPKYFKPSKAEYPPKRVDLQESVFFPHATHNVAQQVALSILEPDRYGLPYVPEMQIFYATNRPFSTSDTKPQFESLKKTFNVCIDIVMSETACMSDIVLPDMTYLESWHFSPTRYTPYTKHSAIRQPATNAYNLEHDGYSIIWELARRLGILDDYVDQINTRWGLKKYPFKKGKNYTAKEAVELIWKEKTKGKSFESAIEKGFVGKHLAPSEIYWGGIEKVFNGPGKPKMKFYADQLVETMALVRQTVAQHDIKSIDLEKYAVSLSPLPQKEHGFPTPHLEANDYPFYLITFKHMYRNQSGNTSTNPILNALGPDTQENGVVINATIAAKKGIREGDIVVIETRIGKVQGKALLTQGIRPDTVGASYHFGQQSQGLPEYAKKGIWINQVLELHPDVVSGMNSFNDTKCKLYKA</sequence>
<dbReference type="InterPro" id="IPR050612">
    <property type="entry name" value="Prok_Mopterin_Oxidored"/>
</dbReference>
<gene>
    <name evidence="11" type="ORF">BIT28_22510</name>
</gene>
<dbReference type="PROSITE" id="PS51669">
    <property type="entry name" value="4FE4S_MOW_BIS_MGD"/>
    <property type="match status" value="1"/>
</dbReference>
<keyword evidence="8" id="KW-0411">Iron-sulfur</keyword>
<dbReference type="Pfam" id="PF00384">
    <property type="entry name" value="Molybdopterin"/>
    <property type="match status" value="1"/>
</dbReference>
<evidence type="ECO:0000256" key="4">
    <source>
        <dbReference type="ARBA" id="ARBA00022723"/>
    </source>
</evidence>
<dbReference type="SUPFAM" id="SSF53706">
    <property type="entry name" value="Formate dehydrogenase/DMSO reductase, domains 1-3"/>
    <property type="match status" value="1"/>
</dbReference>
<dbReference type="Gene3D" id="3.40.50.740">
    <property type="match status" value="1"/>
</dbReference>
<keyword evidence="3" id="KW-0500">Molybdenum</keyword>
<evidence type="ECO:0000256" key="7">
    <source>
        <dbReference type="ARBA" id="ARBA00023004"/>
    </source>
</evidence>
<evidence type="ECO:0000256" key="9">
    <source>
        <dbReference type="SAM" id="SignalP"/>
    </source>
</evidence>
<organism evidence="11 12">
    <name type="scientific">Photobacterium proteolyticum</name>
    <dbReference type="NCBI Taxonomy" id="1903952"/>
    <lineage>
        <taxon>Bacteria</taxon>
        <taxon>Pseudomonadati</taxon>
        <taxon>Pseudomonadota</taxon>
        <taxon>Gammaproteobacteria</taxon>
        <taxon>Vibrionales</taxon>
        <taxon>Vibrionaceae</taxon>
        <taxon>Photobacterium</taxon>
    </lineage>
</organism>
<dbReference type="InterPro" id="IPR006963">
    <property type="entry name" value="Mopterin_OxRdtase_4Fe-4S_dom"/>
</dbReference>
<dbReference type="InterPro" id="IPR009010">
    <property type="entry name" value="Asp_de-COase-like_dom_sf"/>
</dbReference>
<keyword evidence="2" id="KW-0004">4Fe-4S</keyword>
<comment type="similarity">
    <text evidence="1">Belongs to the prokaryotic molybdopterin-containing oxidoreductase family.</text>
</comment>
<dbReference type="AlphaFoldDB" id="A0A1Q9GLZ9"/>
<dbReference type="GO" id="GO:0016491">
    <property type="term" value="F:oxidoreductase activity"/>
    <property type="evidence" value="ECO:0007669"/>
    <property type="project" value="UniProtKB-KW"/>
</dbReference>
<keyword evidence="6" id="KW-0560">Oxidoreductase</keyword>
<evidence type="ECO:0000259" key="10">
    <source>
        <dbReference type="PROSITE" id="PS51669"/>
    </source>
</evidence>
<evidence type="ECO:0000313" key="12">
    <source>
        <dbReference type="Proteomes" id="UP000186905"/>
    </source>
</evidence>
<dbReference type="GO" id="GO:0043546">
    <property type="term" value="F:molybdopterin cofactor binding"/>
    <property type="evidence" value="ECO:0007669"/>
    <property type="project" value="InterPro"/>
</dbReference>
<dbReference type="EMBL" id="MJIL01000075">
    <property type="protein sequence ID" value="OLQ75573.1"/>
    <property type="molecule type" value="Genomic_DNA"/>
</dbReference>
<dbReference type="InterPro" id="IPR006656">
    <property type="entry name" value="Mopterin_OxRdtase"/>
</dbReference>
<feature type="signal peptide" evidence="9">
    <location>
        <begin position="1"/>
        <end position="21"/>
    </location>
</feature>
<name>A0A1Q9GLZ9_9GAMM</name>
<dbReference type="STRING" id="1903952.BIT28_22510"/>
<evidence type="ECO:0000256" key="2">
    <source>
        <dbReference type="ARBA" id="ARBA00022485"/>
    </source>
</evidence>
<evidence type="ECO:0000256" key="3">
    <source>
        <dbReference type="ARBA" id="ARBA00022505"/>
    </source>
</evidence>
<keyword evidence="7" id="KW-0408">Iron</keyword>
<evidence type="ECO:0000256" key="8">
    <source>
        <dbReference type="ARBA" id="ARBA00023014"/>
    </source>
</evidence>
<dbReference type="InterPro" id="IPR006657">
    <property type="entry name" value="MoPterin_dinucl-bd_dom"/>
</dbReference>
<dbReference type="Gene3D" id="3.30.200.210">
    <property type="match status" value="1"/>
</dbReference>
<keyword evidence="12" id="KW-1185">Reference proteome</keyword>
<evidence type="ECO:0000256" key="6">
    <source>
        <dbReference type="ARBA" id="ARBA00023002"/>
    </source>
</evidence>
<accession>A0A1Q9GLZ9</accession>
<protein>
    <submittedName>
        <fullName evidence="11">Molybdopterin oxidoreductase</fullName>
    </submittedName>
</protein>
<dbReference type="Gene3D" id="3.40.228.10">
    <property type="entry name" value="Dimethylsulfoxide Reductase, domain 2"/>
    <property type="match status" value="1"/>
</dbReference>
<dbReference type="GO" id="GO:0051539">
    <property type="term" value="F:4 iron, 4 sulfur cluster binding"/>
    <property type="evidence" value="ECO:0007669"/>
    <property type="project" value="UniProtKB-KW"/>
</dbReference>
<dbReference type="SMART" id="SM00926">
    <property type="entry name" value="Molybdop_Fe4S4"/>
    <property type="match status" value="1"/>
</dbReference>
<proteinExistence type="inferred from homology"/>
<dbReference type="Proteomes" id="UP000186905">
    <property type="component" value="Unassembled WGS sequence"/>
</dbReference>